<sequence length="370" mass="40582">MATTEILPDGLIELYAGEKANVDIVFVHGLRGHPQTTWEAFDTSDGEKIFWPSKLLPETIPKSRIFSFGYLTEFVTFYPVIKPPAIAHTSIDDNSTSLLVKLGNRRSETGTINRPIIFVAHSLGGLVVANGLSSQAGSNEQRQEVVANTCGTIFLGTPFKGSEKAVWAKLAERFLGLFGDSNEQTIKDLDKRSMKLQQISEDFHKVLRQRYDSSQLNPIQVACFFETTTTTKTIWKTKKDLGLIVTKQSATLAGDDGMPVNADHCAMCRFSNTQIAGYVDITETIKLMVENWGKKTADRENNGRINIRLGEVKQGDGVLNFGIVSGHVIGTVKDAVNQRVSNSFTSSTDGTSTNDAAIKAWGQKKSVQEG</sequence>
<dbReference type="InterPro" id="IPR052374">
    <property type="entry name" value="SERAC1"/>
</dbReference>
<evidence type="ECO:0000256" key="5">
    <source>
        <dbReference type="ARBA" id="ARBA00023128"/>
    </source>
</evidence>
<protein>
    <submittedName>
        <fullName evidence="7">Alpha/beta-Hydrolase</fullName>
    </submittedName>
</protein>
<dbReference type="AlphaFoldDB" id="A0A8H4ILA0"/>
<evidence type="ECO:0000256" key="1">
    <source>
        <dbReference type="ARBA" id="ARBA00004173"/>
    </source>
</evidence>
<dbReference type="GO" id="GO:0005783">
    <property type="term" value="C:endoplasmic reticulum"/>
    <property type="evidence" value="ECO:0007669"/>
    <property type="project" value="UniProtKB-SubCell"/>
</dbReference>
<evidence type="ECO:0000256" key="2">
    <source>
        <dbReference type="ARBA" id="ARBA00004240"/>
    </source>
</evidence>
<evidence type="ECO:0000256" key="4">
    <source>
        <dbReference type="ARBA" id="ARBA00022824"/>
    </source>
</evidence>
<comment type="caution">
    <text evidence="7">The sequence shown here is derived from an EMBL/GenBank/DDBJ whole genome shotgun (WGS) entry which is preliminary data.</text>
</comment>
<evidence type="ECO:0000256" key="3">
    <source>
        <dbReference type="ARBA" id="ARBA00004370"/>
    </source>
</evidence>
<dbReference type="GO" id="GO:0005739">
    <property type="term" value="C:mitochondrion"/>
    <property type="evidence" value="ECO:0007669"/>
    <property type="project" value="UniProtKB-SubCell"/>
</dbReference>
<dbReference type="EMBL" id="WWBZ02000062">
    <property type="protein sequence ID" value="KAF4303291.1"/>
    <property type="molecule type" value="Genomic_DNA"/>
</dbReference>
<keyword evidence="6" id="KW-0472">Membrane</keyword>
<dbReference type="GO" id="GO:0016020">
    <property type="term" value="C:membrane"/>
    <property type="evidence" value="ECO:0007669"/>
    <property type="project" value="UniProtKB-SubCell"/>
</dbReference>
<evidence type="ECO:0000313" key="8">
    <source>
        <dbReference type="Proteomes" id="UP000572817"/>
    </source>
</evidence>
<dbReference type="PANTHER" id="PTHR48182:SF2">
    <property type="entry name" value="PROTEIN SERAC1"/>
    <property type="match status" value="1"/>
</dbReference>
<dbReference type="PANTHER" id="PTHR48182">
    <property type="entry name" value="PROTEIN SERAC1"/>
    <property type="match status" value="1"/>
</dbReference>
<dbReference type="InterPro" id="IPR029058">
    <property type="entry name" value="AB_hydrolase_fold"/>
</dbReference>
<keyword evidence="4" id="KW-0256">Endoplasmic reticulum</keyword>
<reference evidence="7" key="1">
    <citation type="submission" date="2020-04" db="EMBL/GenBank/DDBJ databases">
        <title>Genome Assembly and Annotation of Botryosphaeria dothidea sdau 11-99, a Latent Pathogen of Apple Fruit Ring Rot in China.</title>
        <authorList>
            <person name="Yu C."/>
            <person name="Diao Y."/>
            <person name="Lu Q."/>
            <person name="Zhao J."/>
            <person name="Cui S."/>
            <person name="Peng C."/>
            <person name="He B."/>
            <person name="Liu H."/>
        </authorList>
    </citation>
    <scope>NUCLEOTIDE SEQUENCE [LARGE SCALE GENOMIC DNA]</scope>
    <source>
        <strain evidence="7">Sdau11-99</strain>
    </source>
</reference>
<keyword evidence="8" id="KW-1185">Reference proteome</keyword>
<keyword evidence="5" id="KW-0496">Mitochondrion</keyword>
<dbReference type="Gene3D" id="3.40.50.1820">
    <property type="entry name" value="alpha/beta hydrolase"/>
    <property type="match status" value="1"/>
</dbReference>
<dbReference type="OrthoDB" id="427518at2759"/>
<comment type="subcellular location">
    <subcellularLocation>
        <location evidence="2">Endoplasmic reticulum</location>
    </subcellularLocation>
    <subcellularLocation>
        <location evidence="3">Membrane</location>
    </subcellularLocation>
    <subcellularLocation>
        <location evidence="1">Mitochondrion</location>
    </subcellularLocation>
</comment>
<accession>A0A8H4ILA0</accession>
<proteinExistence type="predicted"/>
<organism evidence="7 8">
    <name type="scientific">Botryosphaeria dothidea</name>
    <dbReference type="NCBI Taxonomy" id="55169"/>
    <lineage>
        <taxon>Eukaryota</taxon>
        <taxon>Fungi</taxon>
        <taxon>Dikarya</taxon>
        <taxon>Ascomycota</taxon>
        <taxon>Pezizomycotina</taxon>
        <taxon>Dothideomycetes</taxon>
        <taxon>Dothideomycetes incertae sedis</taxon>
        <taxon>Botryosphaeriales</taxon>
        <taxon>Botryosphaeriaceae</taxon>
        <taxon>Botryosphaeria</taxon>
    </lineage>
</organism>
<dbReference type="SUPFAM" id="SSF53474">
    <property type="entry name" value="alpha/beta-Hydrolases"/>
    <property type="match status" value="1"/>
</dbReference>
<name>A0A8H4ILA0_9PEZI</name>
<gene>
    <name evidence="7" type="ORF">GTA08_BOTSDO08752</name>
</gene>
<evidence type="ECO:0000256" key="6">
    <source>
        <dbReference type="ARBA" id="ARBA00023136"/>
    </source>
</evidence>
<evidence type="ECO:0000313" key="7">
    <source>
        <dbReference type="EMBL" id="KAF4303291.1"/>
    </source>
</evidence>
<dbReference type="Proteomes" id="UP000572817">
    <property type="component" value="Unassembled WGS sequence"/>
</dbReference>
<dbReference type="GO" id="GO:0016787">
    <property type="term" value="F:hydrolase activity"/>
    <property type="evidence" value="ECO:0007669"/>
    <property type="project" value="UniProtKB-KW"/>
</dbReference>